<dbReference type="KEGG" id="xfs:D934_05050"/>
<organism evidence="1 2">
    <name type="scientific">Xylella fastidiosa subsp. sandyi Ann-1</name>
    <dbReference type="NCBI Taxonomy" id="155920"/>
    <lineage>
        <taxon>Bacteria</taxon>
        <taxon>Pseudomonadati</taxon>
        <taxon>Pseudomonadota</taxon>
        <taxon>Gammaproteobacteria</taxon>
        <taxon>Lysobacterales</taxon>
        <taxon>Lysobacteraceae</taxon>
        <taxon>Xylella</taxon>
    </lineage>
</organism>
<dbReference type="PANTHER" id="PTHR39441:SF1">
    <property type="entry name" value="DUF2252 DOMAIN-CONTAINING PROTEIN"/>
    <property type="match status" value="1"/>
</dbReference>
<dbReference type="PATRIC" id="fig|155920.8.peg.1206"/>
<reference evidence="1 2" key="1">
    <citation type="submission" date="2013-08" db="EMBL/GenBank/DDBJ databases">
        <authorList>
            <person name="Stouthamer R."/>
            <person name="Nunney L."/>
        </authorList>
    </citation>
    <scope>NUCLEOTIDE SEQUENCE [LARGE SCALE GENOMIC DNA]</scope>
    <source>
        <strain evidence="2">ann-1</strain>
    </source>
</reference>
<dbReference type="Proteomes" id="UP000027215">
    <property type="component" value="Chromosome"/>
</dbReference>
<evidence type="ECO:0008006" key="3">
    <source>
        <dbReference type="Google" id="ProtNLM"/>
    </source>
</evidence>
<evidence type="ECO:0000313" key="1">
    <source>
        <dbReference type="EMBL" id="AIC11131.1"/>
    </source>
</evidence>
<dbReference type="InterPro" id="IPR018721">
    <property type="entry name" value="DUF2252"/>
</dbReference>
<protein>
    <recommendedName>
        <fullName evidence="3">DUF2252 domain-containing protein</fullName>
    </recommendedName>
</protein>
<dbReference type="AlphaFoldDB" id="A0A060HCM0"/>
<dbReference type="PANTHER" id="PTHR39441">
    <property type="entry name" value="DUF2252 DOMAIN-CONTAINING PROTEIN"/>
    <property type="match status" value="1"/>
</dbReference>
<dbReference type="RefSeq" id="WP_020850947.1">
    <property type="nucleotide sequence ID" value="NZ_CP006696.1"/>
</dbReference>
<dbReference type="EMBL" id="CP006696">
    <property type="protein sequence ID" value="AIC11131.1"/>
    <property type="molecule type" value="Genomic_DNA"/>
</dbReference>
<dbReference type="Pfam" id="PF10009">
    <property type="entry name" value="DUF2252"/>
    <property type="match status" value="1"/>
</dbReference>
<name>A0A060HCM0_XYLFS</name>
<dbReference type="HOGENOM" id="CLU_032121_1_0_6"/>
<accession>A0A060HCM0</accession>
<evidence type="ECO:0000313" key="2">
    <source>
        <dbReference type="Proteomes" id="UP000027215"/>
    </source>
</evidence>
<sequence>MLPHLGSLLLTGPPIISDTMVTTERAPWVITQIRDYNHPYATSKAELDSKMAKMAESPYDFYRGTAHIFYQDMKTWPSSQWSTPKTGFTWLNGDAHLGNFDATRNSKGNVVFEIADFDEGHLGQYIWDLRRLAVSMVLVGRDNGLNDADIEKAIEIMVQAYLKKMSEFSKSNAEKHLILDADNTSGVVAKTIKAADAKSRLQLLAKYTTLNGNKRILLDLPNLVSVDANTHSGVAAAMDSYRASIHPSKRYAADYYTIKDVRQKLRSGTSSLGKRRLYVLIEGPSTATDDDVILEWKQESRSVVAIAAPTQMPASIYHNHEGARVARTAQAQLLHADVLIGYTSIGDTQYYVHEKSPYQEDLASETLNTAGKMTTAALYLGQALASAHTLANQDNDLSVVGYNIDKQIHNTVSHKKQLEKELRRFAFNYATQVMLDWQGFVTAYHAGTPLY</sequence>
<gene>
    <name evidence="1" type="ORF">D934_05050</name>
</gene>
<proteinExistence type="predicted"/>